<dbReference type="GO" id="GO:0030163">
    <property type="term" value="P:protein catabolic process"/>
    <property type="evidence" value="ECO:0007669"/>
    <property type="project" value="UniProtKB-ARBA"/>
</dbReference>
<dbReference type="Gene3D" id="3.40.630.10">
    <property type="entry name" value="Zn peptidases"/>
    <property type="match status" value="3"/>
</dbReference>
<evidence type="ECO:0000256" key="2">
    <source>
        <dbReference type="ARBA" id="ARBA00006247"/>
    </source>
</evidence>
<dbReference type="Proteomes" id="UP000710432">
    <property type="component" value="Unassembled WGS sequence"/>
</dbReference>
<feature type="domain" description="Peptidase M20 dimerisation" evidence="10">
    <location>
        <begin position="435"/>
        <end position="545"/>
    </location>
</feature>
<keyword evidence="6" id="KW-0378">Hydrolase</keyword>
<evidence type="ECO:0000256" key="7">
    <source>
        <dbReference type="ARBA" id="ARBA00022833"/>
    </source>
</evidence>
<accession>A0A8J6KUR0</accession>
<evidence type="ECO:0000256" key="6">
    <source>
        <dbReference type="ARBA" id="ARBA00022801"/>
    </source>
</evidence>
<evidence type="ECO:0000256" key="8">
    <source>
        <dbReference type="ARBA" id="ARBA00029656"/>
    </source>
</evidence>
<dbReference type="SUPFAM" id="SSF53187">
    <property type="entry name" value="Zn-dependent exopeptidases"/>
    <property type="match status" value="2"/>
</dbReference>
<dbReference type="PROSITE" id="PS00758">
    <property type="entry name" value="ARGE_DAPE_CPG2_1"/>
    <property type="match status" value="1"/>
</dbReference>
<dbReference type="AlphaFoldDB" id="A0A8J6KUR0"/>
<protein>
    <recommendedName>
        <fullName evidence="3">N-acyl-aliphatic-L-amino acid amidohydrolase</fullName>
        <ecNumber evidence="3">3.5.1.14</ecNumber>
    </recommendedName>
    <alternativeName>
        <fullName evidence="8">N-acyl-L-amino-acid amidohydrolase</fullName>
    </alternativeName>
</protein>
<dbReference type="InterPro" id="IPR010159">
    <property type="entry name" value="N-acyl_aa_amidohydrolase"/>
</dbReference>
<evidence type="ECO:0000313" key="11">
    <source>
        <dbReference type="EMBL" id="KAH0503527.1"/>
    </source>
</evidence>
<evidence type="ECO:0000313" key="12">
    <source>
        <dbReference type="Proteomes" id="UP000710432"/>
    </source>
</evidence>
<dbReference type="InterPro" id="IPR011650">
    <property type="entry name" value="Peptidase_M20_dimer"/>
</dbReference>
<dbReference type="FunFam" id="1.10.150.900:FF:000001">
    <property type="entry name" value="Aminoacylase-1, putative"/>
    <property type="match status" value="1"/>
</dbReference>
<dbReference type="EMBL" id="JAATJU010025500">
    <property type="protein sequence ID" value="KAH0503527.1"/>
    <property type="molecule type" value="Genomic_DNA"/>
</dbReference>
<dbReference type="EC" id="3.5.1.14" evidence="3"/>
<dbReference type="InterPro" id="IPR052083">
    <property type="entry name" value="Aminoacylase-1_M20A"/>
</dbReference>
<feature type="binding site" evidence="9">
    <location>
        <position position="394"/>
    </location>
    <ligand>
        <name>Zn(2+)</name>
        <dbReference type="ChEBI" id="CHEBI:29105"/>
        <label>2</label>
    </ligand>
</feature>
<dbReference type="NCBIfam" id="TIGR01880">
    <property type="entry name" value="Ac-peptdase-euk"/>
    <property type="match status" value="1"/>
</dbReference>
<dbReference type="GO" id="GO:0005737">
    <property type="term" value="C:cytoplasm"/>
    <property type="evidence" value="ECO:0007669"/>
    <property type="project" value="UniProtKB-SubCell"/>
</dbReference>
<comment type="subcellular location">
    <subcellularLocation>
        <location evidence="1">Cytoplasm</location>
    </subcellularLocation>
</comment>
<reference evidence="11" key="1">
    <citation type="submission" date="2020-03" db="EMBL/GenBank/DDBJ databases">
        <title>Studies in the Genomics of Life Span.</title>
        <authorList>
            <person name="Glass D."/>
        </authorList>
    </citation>
    <scope>NUCLEOTIDE SEQUENCE</scope>
    <source>
        <strain evidence="11">LTLLF</strain>
        <tissue evidence="11">Muscle</tissue>
    </source>
</reference>
<sequence length="654" mass="73000">MTTKGAESEHPSVTLFRQYLRIRTVQPNPDYGAAIAFLEERAHQLGLSCQKVEVVPGYVITVLTWPGTNPTLPSILLNSHTDVVPVFKEHWHHDPFEAFKDSEGYIYARGAQDMKSVSIHAALPCTSLALLYPAHTALLYPAHRWRCSTPHTQRCSTLHIAGAALPRTHSAALPCTSLALLYPAHTALLYPAHRWRCSTPHTQRCSTLHIAGAALPRTHSAALPCTSLALLYPAHTALLYPAHRWRCSTPHTTLSLCSLRYLEAVRRLKSEGHRFPRTIHLTFVPGRSGLGRGIYEEGKESVLRGISYHIPDTFTDEEVGGHKGMELFVKRPEFQALRAGFALDEGLANPTDAFTVFYSERSPWCEYLEAVRRLKSEGHRFPRTIHLTFVPDEEVGGHKGMELFVKRPEFQALRAGFALDEGLANPTDAFTVFYSERSPWWIRVTSTGKPGHASRFIEDTAAEKLHKVISSILAFREKERQRLWANPHLKEGAVTSVNLTKLEGGVAYNVVPAAMSASFDFRVAPDVDMKAFEKQLQSWCQEAGEGVTFEFAQKFTEPRMTRTDDSDPWWAAFSGACKEMNLTLEPEIFPAATDSRYIRAVGIPALGFSPMNLTPVLLHDHNERLHEAVFLRGVDIYTRLISALASVPALPGES</sequence>
<comment type="similarity">
    <text evidence="2">Belongs to the peptidase M20A family.</text>
</comment>
<organism evidence="11 12">
    <name type="scientific">Microtus ochrogaster</name>
    <name type="common">Prairie vole</name>
    <dbReference type="NCBI Taxonomy" id="79684"/>
    <lineage>
        <taxon>Eukaryota</taxon>
        <taxon>Metazoa</taxon>
        <taxon>Chordata</taxon>
        <taxon>Craniata</taxon>
        <taxon>Vertebrata</taxon>
        <taxon>Euteleostomi</taxon>
        <taxon>Mammalia</taxon>
        <taxon>Eutheria</taxon>
        <taxon>Euarchontoglires</taxon>
        <taxon>Glires</taxon>
        <taxon>Rodentia</taxon>
        <taxon>Myomorpha</taxon>
        <taxon>Muroidea</taxon>
        <taxon>Cricetidae</taxon>
        <taxon>Arvicolinae</taxon>
        <taxon>Microtus</taxon>
    </lineage>
</organism>
<evidence type="ECO:0000256" key="4">
    <source>
        <dbReference type="ARBA" id="ARBA00022490"/>
    </source>
</evidence>
<dbReference type="Pfam" id="PF01546">
    <property type="entry name" value="Peptidase_M20"/>
    <property type="match status" value="2"/>
</dbReference>
<dbReference type="PANTHER" id="PTHR45892">
    <property type="entry name" value="AMINOACYLASE-1"/>
    <property type="match status" value="1"/>
</dbReference>
<dbReference type="Gene3D" id="3.30.70.360">
    <property type="match status" value="1"/>
</dbReference>
<feature type="binding site" evidence="9">
    <location>
        <position position="619"/>
    </location>
    <ligand>
        <name>Zn(2+)</name>
        <dbReference type="ChEBI" id="CHEBI:29105"/>
        <label>2</label>
    </ligand>
</feature>
<dbReference type="Pfam" id="PF07687">
    <property type="entry name" value="M20_dimer"/>
    <property type="match status" value="1"/>
</dbReference>
<keyword evidence="5 9" id="KW-0479">Metal-binding</keyword>
<dbReference type="SUPFAM" id="SSF55031">
    <property type="entry name" value="Bacterial exopeptidase dimerisation domain"/>
    <property type="match status" value="1"/>
</dbReference>
<evidence type="ECO:0000256" key="3">
    <source>
        <dbReference type="ARBA" id="ARBA00011913"/>
    </source>
</evidence>
<dbReference type="Gene3D" id="1.10.150.900">
    <property type="match status" value="1"/>
</dbReference>
<keyword evidence="7 9" id="KW-0862">Zinc</keyword>
<evidence type="ECO:0000259" key="10">
    <source>
        <dbReference type="Pfam" id="PF07687"/>
    </source>
</evidence>
<comment type="cofactor">
    <cofactor evidence="9">
        <name>Zn(2+)</name>
        <dbReference type="ChEBI" id="CHEBI:29105"/>
    </cofactor>
    <text evidence="9">Binds 2 Zn(2+) ions per subunit.</text>
</comment>
<evidence type="ECO:0000256" key="1">
    <source>
        <dbReference type="ARBA" id="ARBA00004496"/>
    </source>
</evidence>
<dbReference type="GO" id="GO:0004046">
    <property type="term" value="F:aminoacylase activity"/>
    <property type="evidence" value="ECO:0007669"/>
    <property type="project" value="UniProtKB-EC"/>
</dbReference>
<evidence type="ECO:0000256" key="5">
    <source>
        <dbReference type="ARBA" id="ARBA00022723"/>
    </source>
</evidence>
<dbReference type="InterPro" id="IPR002933">
    <property type="entry name" value="Peptidase_M20"/>
</dbReference>
<proteinExistence type="inferred from homology"/>
<gene>
    <name evidence="11" type="ORF">LTLLF_186510</name>
</gene>
<comment type="caution">
    <text evidence="11">The sequence shown here is derived from an EMBL/GenBank/DDBJ whole genome shotgun (WGS) entry which is preliminary data.</text>
</comment>
<dbReference type="GO" id="GO:0046872">
    <property type="term" value="F:metal ion binding"/>
    <property type="evidence" value="ECO:0007669"/>
    <property type="project" value="UniProtKB-KW"/>
</dbReference>
<dbReference type="InterPro" id="IPR036264">
    <property type="entry name" value="Bact_exopeptidase_dim_dom"/>
</dbReference>
<dbReference type="CDD" id="cd05646">
    <property type="entry name" value="M20_AcylaseI_like"/>
    <property type="match status" value="1"/>
</dbReference>
<feature type="binding site" evidence="9">
    <location>
        <position position="421"/>
    </location>
    <ligand>
        <name>Zn(2+)</name>
        <dbReference type="ChEBI" id="CHEBI:29105"/>
        <label>1</label>
    </ligand>
</feature>
<name>A0A8J6KUR0_MICOH</name>
<dbReference type="FunFam" id="3.30.70.360:FF:000005">
    <property type="entry name" value="Putative Aminoacylase-1"/>
    <property type="match status" value="1"/>
</dbReference>
<evidence type="ECO:0000256" key="9">
    <source>
        <dbReference type="PIRSR" id="PIRSR610159-2"/>
    </source>
</evidence>
<dbReference type="InterPro" id="IPR001261">
    <property type="entry name" value="ArgE/DapE_CS"/>
</dbReference>
<dbReference type="GO" id="GO:0006520">
    <property type="term" value="P:amino acid metabolic process"/>
    <property type="evidence" value="ECO:0007669"/>
    <property type="project" value="InterPro"/>
</dbReference>
<keyword evidence="4" id="KW-0963">Cytoplasm</keyword>
<dbReference type="PANTHER" id="PTHR45892:SF1">
    <property type="entry name" value="AMINOACYLASE-1"/>
    <property type="match status" value="1"/>
</dbReference>